<dbReference type="RefSeq" id="WP_108924211.1">
    <property type="nucleotide sequence ID" value="NZ_CP029206.1"/>
</dbReference>
<sequence length="122" mass="12946">MATKYKWLNGYSTSLNAKLSSTDGLLPIDDAATLATKLDADHTYLVINDGTGAEIVKAIAFGNQVKIERGKDGTEAKTFPTGSCVKWEVTKQGVTETVCNSDFSCCDFDENCCGKQSGCGCG</sequence>
<dbReference type="KEGG" id="apor:DDU33_07700"/>
<organism evidence="1 2">
    <name type="scientific">Actinobacillus porcitonsillarum</name>
    <dbReference type="NCBI Taxonomy" id="189834"/>
    <lineage>
        <taxon>Bacteria</taxon>
        <taxon>Pseudomonadati</taxon>
        <taxon>Pseudomonadota</taxon>
        <taxon>Gammaproteobacteria</taxon>
        <taxon>Pasteurellales</taxon>
        <taxon>Pasteurellaceae</taxon>
        <taxon>Actinobacillus</taxon>
    </lineage>
</organism>
<proteinExistence type="predicted"/>
<accession>A0A2U8FK73</accession>
<dbReference type="AlphaFoldDB" id="A0A2U8FK73"/>
<reference evidence="2" key="1">
    <citation type="submission" date="2018-05" db="EMBL/GenBank/DDBJ databases">
        <title>Complete genome sequence of Actinobacillus porcitonsillarum reference strain 9953L55 (CCUG 46996).</title>
        <authorList>
            <person name="Dona V."/>
            <person name="Perreten V."/>
        </authorList>
    </citation>
    <scope>NUCLEOTIDE SEQUENCE [LARGE SCALE GENOMIC DNA]</scope>
    <source>
        <strain evidence="2">9953L55</strain>
    </source>
</reference>
<dbReference type="Proteomes" id="UP000244920">
    <property type="component" value="Chromosome"/>
</dbReference>
<protein>
    <submittedName>
        <fullName evidence="1">Uncharacterized protein</fullName>
    </submittedName>
</protein>
<name>A0A2U8FK73_9PAST</name>
<evidence type="ECO:0000313" key="2">
    <source>
        <dbReference type="Proteomes" id="UP000244920"/>
    </source>
</evidence>
<gene>
    <name evidence="1" type="ORF">DDU33_07700</name>
</gene>
<keyword evidence="2" id="KW-1185">Reference proteome</keyword>
<dbReference type="EMBL" id="CP029206">
    <property type="protein sequence ID" value="AWI51375.1"/>
    <property type="molecule type" value="Genomic_DNA"/>
</dbReference>
<evidence type="ECO:0000313" key="1">
    <source>
        <dbReference type="EMBL" id="AWI51375.1"/>
    </source>
</evidence>